<dbReference type="NCBIfam" id="TIGR02937">
    <property type="entry name" value="sigma70-ECF"/>
    <property type="match status" value="1"/>
</dbReference>
<evidence type="ECO:0000256" key="1">
    <source>
        <dbReference type="ARBA" id="ARBA00010641"/>
    </source>
</evidence>
<evidence type="ECO:0000256" key="2">
    <source>
        <dbReference type="ARBA" id="ARBA00023015"/>
    </source>
</evidence>
<dbReference type="GO" id="GO:0006352">
    <property type="term" value="P:DNA-templated transcription initiation"/>
    <property type="evidence" value="ECO:0007669"/>
    <property type="project" value="InterPro"/>
</dbReference>
<feature type="region of interest" description="Disordered" evidence="7">
    <location>
        <begin position="41"/>
        <end position="63"/>
    </location>
</feature>
<dbReference type="InterPro" id="IPR013324">
    <property type="entry name" value="RNA_pol_sigma_r3/r4-like"/>
</dbReference>
<evidence type="ECO:0000259" key="8">
    <source>
        <dbReference type="Pfam" id="PF04542"/>
    </source>
</evidence>
<dbReference type="GO" id="GO:0016987">
    <property type="term" value="F:sigma factor activity"/>
    <property type="evidence" value="ECO:0007669"/>
    <property type="project" value="UniProtKB-KW"/>
</dbReference>
<dbReference type="GO" id="GO:0006950">
    <property type="term" value="P:response to stress"/>
    <property type="evidence" value="ECO:0007669"/>
    <property type="project" value="UniProtKB-ARBA"/>
</dbReference>
<evidence type="ECO:0000313" key="10">
    <source>
        <dbReference type="EMBL" id="CAA9466926.1"/>
    </source>
</evidence>
<dbReference type="PANTHER" id="PTHR43133">
    <property type="entry name" value="RNA POLYMERASE ECF-TYPE SIGMA FACTO"/>
    <property type="match status" value="1"/>
</dbReference>
<organism evidence="10">
    <name type="scientific">uncultured Solirubrobacteraceae bacterium</name>
    <dbReference type="NCBI Taxonomy" id="1162706"/>
    <lineage>
        <taxon>Bacteria</taxon>
        <taxon>Bacillati</taxon>
        <taxon>Actinomycetota</taxon>
        <taxon>Thermoleophilia</taxon>
        <taxon>Solirubrobacterales</taxon>
        <taxon>Solirubrobacteraceae</taxon>
        <taxon>environmental samples</taxon>
    </lineage>
</organism>
<keyword evidence="2 6" id="KW-0805">Transcription regulation</keyword>
<evidence type="ECO:0000259" key="9">
    <source>
        <dbReference type="Pfam" id="PF08281"/>
    </source>
</evidence>
<keyword evidence="4 6" id="KW-0238">DNA-binding</keyword>
<reference evidence="10" key="1">
    <citation type="submission" date="2020-02" db="EMBL/GenBank/DDBJ databases">
        <authorList>
            <person name="Meier V. D."/>
        </authorList>
    </citation>
    <scope>NUCLEOTIDE SEQUENCE</scope>
    <source>
        <strain evidence="10">AVDCRST_MAG38</strain>
    </source>
</reference>
<dbReference type="InterPro" id="IPR013249">
    <property type="entry name" value="RNA_pol_sigma70_r4_t2"/>
</dbReference>
<dbReference type="SUPFAM" id="SSF88659">
    <property type="entry name" value="Sigma3 and sigma4 domains of RNA polymerase sigma factors"/>
    <property type="match status" value="1"/>
</dbReference>
<dbReference type="EMBL" id="CADCVJ010000058">
    <property type="protein sequence ID" value="CAA9466926.1"/>
    <property type="molecule type" value="Genomic_DNA"/>
</dbReference>
<gene>
    <name evidence="10" type="ORF">AVDCRST_MAG38-954</name>
</gene>
<comment type="similarity">
    <text evidence="1 6">Belongs to the sigma-70 factor family. ECF subfamily.</text>
</comment>
<accession>A0A6J4R871</accession>
<dbReference type="Gene3D" id="1.10.10.10">
    <property type="entry name" value="Winged helix-like DNA-binding domain superfamily/Winged helix DNA-binding domain"/>
    <property type="match status" value="1"/>
</dbReference>
<feature type="domain" description="RNA polymerase sigma factor 70 region 4 type 2" evidence="9">
    <location>
        <begin position="73"/>
        <end position="125"/>
    </location>
</feature>
<keyword evidence="3 6" id="KW-0731">Sigma factor</keyword>
<dbReference type="InterPro" id="IPR039425">
    <property type="entry name" value="RNA_pol_sigma-70-like"/>
</dbReference>
<evidence type="ECO:0000256" key="7">
    <source>
        <dbReference type="SAM" id="MobiDB-lite"/>
    </source>
</evidence>
<proteinExistence type="inferred from homology"/>
<evidence type="ECO:0000256" key="5">
    <source>
        <dbReference type="ARBA" id="ARBA00023163"/>
    </source>
</evidence>
<name>A0A6J4R871_9ACTN</name>
<dbReference type="AlphaFoldDB" id="A0A6J4R871"/>
<protein>
    <recommendedName>
        <fullName evidence="6">RNA polymerase sigma factor</fullName>
    </recommendedName>
</protein>
<dbReference type="Pfam" id="PF04542">
    <property type="entry name" value="Sigma70_r2"/>
    <property type="match status" value="1"/>
</dbReference>
<evidence type="ECO:0000256" key="4">
    <source>
        <dbReference type="ARBA" id="ARBA00023125"/>
    </source>
</evidence>
<dbReference type="PROSITE" id="PS01063">
    <property type="entry name" value="SIGMA70_ECF"/>
    <property type="match status" value="1"/>
</dbReference>
<dbReference type="InterPro" id="IPR007627">
    <property type="entry name" value="RNA_pol_sigma70_r2"/>
</dbReference>
<dbReference type="InterPro" id="IPR013325">
    <property type="entry name" value="RNA_pol_sigma_r2"/>
</dbReference>
<evidence type="ECO:0000256" key="6">
    <source>
        <dbReference type="RuleBase" id="RU000716"/>
    </source>
</evidence>
<dbReference type="SUPFAM" id="SSF88946">
    <property type="entry name" value="Sigma2 domain of RNA polymerase sigma factors"/>
    <property type="match status" value="1"/>
</dbReference>
<feature type="compositionally biased region" description="Basic and acidic residues" evidence="7">
    <location>
        <begin position="41"/>
        <end position="51"/>
    </location>
</feature>
<evidence type="ECO:0000256" key="3">
    <source>
        <dbReference type="ARBA" id="ARBA00023082"/>
    </source>
</evidence>
<dbReference type="Pfam" id="PF08281">
    <property type="entry name" value="Sigma70_r4_2"/>
    <property type="match status" value="1"/>
</dbReference>
<sequence length="132" mass="14832">MTEAEDVTQEALARAWVRREACTGADPLPWLLTIVRREAWRSHQKPRDVLRDPASLPEATPATDELDRVAARLDLQAAMAALSAGDRAAILLRYGCDMTQPAVAEALETPEGTIKVRLHRARRRLRQELNRQ</sequence>
<keyword evidence="5 6" id="KW-0804">Transcription</keyword>
<feature type="domain" description="RNA polymerase sigma-70 region 2" evidence="8">
    <location>
        <begin position="3"/>
        <end position="42"/>
    </location>
</feature>
<dbReference type="PANTHER" id="PTHR43133:SF8">
    <property type="entry name" value="RNA POLYMERASE SIGMA FACTOR HI_1459-RELATED"/>
    <property type="match status" value="1"/>
</dbReference>
<dbReference type="GO" id="GO:0003677">
    <property type="term" value="F:DNA binding"/>
    <property type="evidence" value="ECO:0007669"/>
    <property type="project" value="UniProtKB-KW"/>
</dbReference>
<dbReference type="InterPro" id="IPR036388">
    <property type="entry name" value="WH-like_DNA-bd_sf"/>
</dbReference>
<dbReference type="Gene3D" id="1.10.1740.10">
    <property type="match status" value="1"/>
</dbReference>
<dbReference type="InterPro" id="IPR014284">
    <property type="entry name" value="RNA_pol_sigma-70_dom"/>
</dbReference>
<dbReference type="InterPro" id="IPR000838">
    <property type="entry name" value="RNA_pol_sigma70_ECF_CS"/>
</dbReference>